<dbReference type="OrthoDB" id="2549435at2759"/>
<feature type="region of interest" description="Disordered" evidence="1">
    <location>
        <begin position="60"/>
        <end position="109"/>
    </location>
</feature>
<feature type="compositionally biased region" description="Basic residues" evidence="1">
    <location>
        <begin position="76"/>
        <end position="86"/>
    </location>
</feature>
<feature type="compositionally biased region" description="Low complexity" evidence="1">
    <location>
        <begin position="61"/>
        <end position="75"/>
    </location>
</feature>
<accession>I2FNX7</accession>
<proteinExistence type="predicted"/>
<evidence type="ECO:0000313" key="2">
    <source>
        <dbReference type="EMBL" id="CCF48620.1"/>
    </source>
</evidence>
<sequence length="842" mass="93567">MARWRSSLALLSSLESQPLPHRSVKLPDFLAPALVQSSTPTFRRHNASIAQADFEEPAFDSSARSAGSSSSAASKRTGKTKPRRPLTQHTKVGFSSYFDPDLPDRSPPTNCSAVSNSFFIDVESAYIEARLSAANDEAQIVAVAKQLLYSPALKAERWWVNGPASRHEQNASDPPLVLHEHYLVSLLKSAFAVTRRSGKNDVAAMDALTAGRLRRISVLVPCDALRTRFLAKLTLKASSKAATGVLEEILRILERKMIASLPRSISRAETIASLSQLILLLMQAFSHAGKLDRVRACFDVLHEHSLPPTVFHYQLQLIALLRERVSQPRSRDLANFGTQSRQIQADILQIKASMDANGIPIDESFLATILSGLSAPLRSPRSTHTSAQHALEALQLVRTVFKQLTGLGEGKSFHELPRVASALIKAEIDALRPTQRTGSAEFTTSLNRIHTLIAQLYPGSMKRTKCRSEAQLAALTLRLRLLSTVGDFPAALAQLKRILRLQPNPHPQADMLNNELILKQRSSVIHIFSTALQQRATIEGQDSAYEVLKLAFSSEWFDKLWSGVIIPSNPEAGYDKKAFDGEPTVLRLWRRWIRAWDSDVLAQGSWQAVKEEEEEEEKKMERYETFVGRYRWQTLKRGLILLNDTLDQLEARPVLSSISPAAAGDEEASPSQAKFGLLFSDPALLDIIVKIILRGGRLPGDETMSTHVDRRLSLMIRTLTRTRVSARIWKLVESSMLRHLALIDRTILPTESVRRAMDEIDFHKRRALLRNKPLMEAVRDAQQQQTGASDDEEEEYALETGSVFVLRQILNQRAAQKKASAAAAAAAAAAVPAATEYRPLFT</sequence>
<comment type="caution">
    <text evidence="2">The sequence shown here is derived from an EMBL/GenBank/DDBJ whole genome shotgun (WGS) entry which is preliminary data.</text>
</comment>
<dbReference type="EMBL" id="CAGI01000136">
    <property type="protein sequence ID" value="CCF48620.1"/>
    <property type="molecule type" value="Genomic_DNA"/>
</dbReference>
<name>I2FNX7_USTHO</name>
<evidence type="ECO:0000256" key="1">
    <source>
        <dbReference type="SAM" id="MobiDB-lite"/>
    </source>
</evidence>
<keyword evidence="3" id="KW-1185">Reference proteome</keyword>
<organism evidence="2 3">
    <name type="scientific">Ustilago hordei</name>
    <name type="common">Barley covered smut fungus</name>
    <dbReference type="NCBI Taxonomy" id="120017"/>
    <lineage>
        <taxon>Eukaryota</taxon>
        <taxon>Fungi</taxon>
        <taxon>Dikarya</taxon>
        <taxon>Basidiomycota</taxon>
        <taxon>Ustilaginomycotina</taxon>
        <taxon>Ustilaginomycetes</taxon>
        <taxon>Ustilaginales</taxon>
        <taxon>Ustilaginaceae</taxon>
        <taxon>Ustilago</taxon>
    </lineage>
</organism>
<evidence type="ECO:0000313" key="3">
    <source>
        <dbReference type="Proteomes" id="UP000006174"/>
    </source>
</evidence>
<protein>
    <submittedName>
        <fullName evidence="2">Uncharacterized protein</fullName>
    </submittedName>
</protein>
<dbReference type="Proteomes" id="UP000006174">
    <property type="component" value="Unassembled WGS sequence"/>
</dbReference>
<dbReference type="AlphaFoldDB" id="I2FNX7"/>
<dbReference type="eggNOG" id="ENOG502TC7C">
    <property type="taxonomic scope" value="Eukaryota"/>
</dbReference>
<gene>
    <name evidence="2" type="ORF">UHOR_06502</name>
</gene>
<reference evidence="2 3" key="1">
    <citation type="journal article" date="2012" name="Plant Cell">
        <title>Genome comparison of barley and maize smut fungi reveals targeted loss of RNA silencing components and species-specific presence of transposable elements.</title>
        <authorList>
            <person name="Laurie J.D."/>
            <person name="Ali S."/>
            <person name="Linning R."/>
            <person name="Mannhaupt G."/>
            <person name="Wong P."/>
            <person name="Gueldener U."/>
            <person name="Muensterkoetter M."/>
            <person name="Moore R."/>
            <person name="Kahmann R."/>
            <person name="Bakkeren G."/>
            <person name="Schirawski J."/>
        </authorList>
    </citation>
    <scope>NUCLEOTIDE SEQUENCE [LARGE SCALE GENOMIC DNA]</scope>
    <source>
        <strain evidence="3">Uh4875-4</strain>
    </source>
</reference>
<dbReference type="HOGENOM" id="CLU_341051_0_0_1"/>